<proteinExistence type="predicted"/>
<evidence type="ECO:0000256" key="1">
    <source>
        <dbReference type="SAM" id="MobiDB-lite"/>
    </source>
</evidence>
<keyword evidence="3" id="KW-1185">Reference proteome</keyword>
<dbReference type="Proteomes" id="UP001177670">
    <property type="component" value="Unassembled WGS sequence"/>
</dbReference>
<sequence>TKKEEAASISSVESEVSSKQRTKKRRGEICEKGVSSSNEIKGKEGRNPGEGNATKDGKTTKKFETQIRESRDQRNRPSSTCMHLSIRRCPLTPKTNFRREAPKQ</sequence>
<name>A0AA40FP10_9HYME</name>
<evidence type="ECO:0000313" key="2">
    <source>
        <dbReference type="EMBL" id="KAK1122215.1"/>
    </source>
</evidence>
<feature type="non-terminal residue" evidence="2">
    <location>
        <position position="104"/>
    </location>
</feature>
<feature type="compositionally biased region" description="Low complexity" evidence="1">
    <location>
        <begin position="7"/>
        <end position="17"/>
    </location>
</feature>
<accession>A0AA40FP10</accession>
<feature type="non-terminal residue" evidence="2">
    <location>
        <position position="1"/>
    </location>
</feature>
<dbReference type="EMBL" id="JAHYIQ010000023">
    <property type="protein sequence ID" value="KAK1122215.1"/>
    <property type="molecule type" value="Genomic_DNA"/>
</dbReference>
<feature type="compositionally biased region" description="Basic and acidic residues" evidence="1">
    <location>
        <begin position="40"/>
        <end position="75"/>
    </location>
</feature>
<comment type="caution">
    <text evidence="2">The sequence shown here is derived from an EMBL/GenBank/DDBJ whole genome shotgun (WGS) entry which is preliminary data.</text>
</comment>
<protein>
    <submittedName>
        <fullName evidence="2">Uncharacterized protein</fullName>
    </submittedName>
</protein>
<gene>
    <name evidence="2" type="ORF">K0M31_009441</name>
</gene>
<organism evidence="2 3">
    <name type="scientific">Melipona bicolor</name>
    <dbReference type="NCBI Taxonomy" id="60889"/>
    <lineage>
        <taxon>Eukaryota</taxon>
        <taxon>Metazoa</taxon>
        <taxon>Ecdysozoa</taxon>
        <taxon>Arthropoda</taxon>
        <taxon>Hexapoda</taxon>
        <taxon>Insecta</taxon>
        <taxon>Pterygota</taxon>
        <taxon>Neoptera</taxon>
        <taxon>Endopterygota</taxon>
        <taxon>Hymenoptera</taxon>
        <taxon>Apocrita</taxon>
        <taxon>Aculeata</taxon>
        <taxon>Apoidea</taxon>
        <taxon>Anthophila</taxon>
        <taxon>Apidae</taxon>
        <taxon>Melipona</taxon>
    </lineage>
</organism>
<reference evidence="2" key="1">
    <citation type="submission" date="2021-10" db="EMBL/GenBank/DDBJ databases">
        <title>Melipona bicolor Genome sequencing and assembly.</title>
        <authorList>
            <person name="Araujo N.S."/>
            <person name="Arias M.C."/>
        </authorList>
    </citation>
    <scope>NUCLEOTIDE SEQUENCE</scope>
    <source>
        <strain evidence="2">USP_2M_L1-L4_2017</strain>
        <tissue evidence="2">Whole body</tissue>
    </source>
</reference>
<evidence type="ECO:0000313" key="3">
    <source>
        <dbReference type="Proteomes" id="UP001177670"/>
    </source>
</evidence>
<feature type="region of interest" description="Disordered" evidence="1">
    <location>
        <begin position="1"/>
        <end position="104"/>
    </location>
</feature>
<dbReference type="AlphaFoldDB" id="A0AA40FP10"/>